<dbReference type="GO" id="GO:0000105">
    <property type="term" value="P:L-histidine biosynthetic process"/>
    <property type="evidence" value="ECO:0007669"/>
    <property type="project" value="UniProtKB-UniRule"/>
</dbReference>
<dbReference type="RefSeq" id="WP_094797570.1">
    <property type="nucleotide sequence ID" value="NZ_NEVK01000008.1"/>
</dbReference>
<dbReference type="PROSITE" id="PS51274">
    <property type="entry name" value="GATASE_COBBQ"/>
    <property type="match status" value="1"/>
</dbReference>
<reference evidence="14" key="1">
    <citation type="submission" date="2017-05" db="EMBL/GenBank/DDBJ databases">
        <title>Complete and WGS of Bordetella genogroups.</title>
        <authorList>
            <person name="Spilker T."/>
            <person name="Lipuma J."/>
        </authorList>
    </citation>
    <scope>NUCLEOTIDE SEQUENCE [LARGE SCALE GENOMIC DNA]</scope>
    <source>
        <strain evidence="14">AU18089</strain>
    </source>
</reference>
<dbReference type="GO" id="GO:0016829">
    <property type="term" value="F:lyase activity"/>
    <property type="evidence" value="ECO:0007669"/>
    <property type="project" value="UniProtKB-KW"/>
</dbReference>
<comment type="function">
    <text evidence="10">IGPS catalyzes the conversion of PRFAR and glutamine to IGP, AICAR and glutamate. The HisH subunit catalyzes the hydrolysis of glutamine to glutamate and ammonia as part of the synthesis of IGP and AICAR. The resulting ammonia molecule is channeled to the active site of HisF.</text>
</comment>
<evidence type="ECO:0000256" key="4">
    <source>
        <dbReference type="ARBA" id="ARBA00022801"/>
    </source>
</evidence>
<keyword evidence="4 10" id="KW-0378">Hydrolase</keyword>
<dbReference type="Pfam" id="PF00117">
    <property type="entry name" value="GATase"/>
    <property type="match status" value="1"/>
</dbReference>
<dbReference type="Proteomes" id="UP000216947">
    <property type="component" value="Unassembled WGS sequence"/>
</dbReference>
<keyword evidence="6 10" id="KW-0368">Histidine biosynthesis</keyword>
<proteinExistence type="inferred from homology"/>
<evidence type="ECO:0000256" key="1">
    <source>
        <dbReference type="ARBA" id="ARBA00005091"/>
    </source>
</evidence>
<dbReference type="UniPathway" id="UPA00031">
    <property type="reaction ID" value="UER00010"/>
</dbReference>
<dbReference type="InterPro" id="IPR029062">
    <property type="entry name" value="Class_I_gatase-like"/>
</dbReference>
<keyword evidence="10" id="KW-0963">Cytoplasm</keyword>
<evidence type="ECO:0000256" key="2">
    <source>
        <dbReference type="ARBA" id="ARBA00011152"/>
    </source>
</evidence>
<dbReference type="GO" id="GO:0005737">
    <property type="term" value="C:cytoplasm"/>
    <property type="evidence" value="ECO:0007669"/>
    <property type="project" value="UniProtKB-SubCell"/>
</dbReference>
<evidence type="ECO:0000259" key="12">
    <source>
        <dbReference type="Pfam" id="PF00117"/>
    </source>
</evidence>
<dbReference type="CDD" id="cd01748">
    <property type="entry name" value="GATase1_IGP_Synthase"/>
    <property type="match status" value="1"/>
</dbReference>
<dbReference type="AlphaFoldDB" id="A0A261QUZ1"/>
<gene>
    <name evidence="10" type="primary">hisH</name>
    <name evidence="13" type="ORF">CAL19_17860</name>
</gene>
<dbReference type="NCBIfam" id="TIGR01855">
    <property type="entry name" value="IMP_synth_hisH"/>
    <property type="match status" value="1"/>
</dbReference>
<dbReference type="EMBL" id="NEVK01000008">
    <property type="protein sequence ID" value="OZI16544.1"/>
    <property type="molecule type" value="Genomic_DNA"/>
</dbReference>
<dbReference type="PROSITE" id="PS51273">
    <property type="entry name" value="GATASE_TYPE_1"/>
    <property type="match status" value="1"/>
</dbReference>
<dbReference type="HAMAP" id="MF_00278">
    <property type="entry name" value="HisH"/>
    <property type="match status" value="1"/>
</dbReference>
<feature type="active site" evidence="10 11">
    <location>
        <position position="185"/>
    </location>
</feature>
<comment type="caution">
    <text evidence="13">The sequence shown here is derived from an EMBL/GenBank/DDBJ whole genome shotgun (WGS) entry which is preliminary data.</text>
</comment>
<dbReference type="InterPro" id="IPR017926">
    <property type="entry name" value="GATASE"/>
</dbReference>
<sequence length="210" mass="23102">MISVLVLGTGNFGSILNMLRYIGAPARLISTPEEVLTAQKILLPGVGAFDNAMQAMRQRGLVEPLKLRALQDGVPLLGICLGMQILGFGSEEGNLEGLGLIAGQCKQFRFPDASRLKVPHMGWNFIEPQKSSALLDKLPNDPRFYFVHSYHFECQDAADRLAQTRYGIEFTSMVERGNITGAQFHPEKSHKFGMALLRNFANLPPCSAPV</sequence>
<dbReference type="SUPFAM" id="SSF52317">
    <property type="entry name" value="Class I glutamine amidotransferase-like"/>
    <property type="match status" value="1"/>
</dbReference>
<evidence type="ECO:0000256" key="10">
    <source>
        <dbReference type="HAMAP-Rule" id="MF_00278"/>
    </source>
</evidence>
<dbReference type="GO" id="GO:0000107">
    <property type="term" value="F:imidazoleglycerol-phosphate synthase activity"/>
    <property type="evidence" value="ECO:0007669"/>
    <property type="project" value="UniProtKB-UniRule"/>
</dbReference>
<evidence type="ECO:0000313" key="13">
    <source>
        <dbReference type="EMBL" id="OZI16544.1"/>
    </source>
</evidence>
<protein>
    <recommendedName>
        <fullName evidence="10">Imidazole glycerol phosphate synthase subunit HisH</fullName>
        <ecNumber evidence="10">4.3.2.10</ecNumber>
    </recommendedName>
    <alternativeName>
        <fullName evidence="10">IGP synthase glutaminase subunit</fullName>
        <ecNumber evidence="10">3.5.1.2</ecNumber>
    </alternativeName>
    <alternativeName>
        <fullName evidence="10">IGP synthase subunit HisH</fullName>
    </alternativeName>
    <alternativeName>
        <fullName evidence="10">ImGP synthase subunit HisH</fullName>
        <shortName evidence="10">IGPS subunit HisH</shortName>
    </alternativeName>
</protein>
<evidence type="ECO:0000256" key="11">
    <source>
        <dbReference type="PIRSR" id="PIRSR000495-1"/>
    </source>
</evidence>
<keyword evidence="3 10" id="KW-0028">Amino-acid biosynthesis</keyword>
<comment type="pathway">
    <text evidence="1 10">Amino-acid biosynthesis; L-histidine biosynthesis; L-histidine from 5-phospho-alpha-D-ribose 1-diphosphate: step 5/9.</text>
</comment>
<dbReference type="PIRSF" id="PIRSF000495">
    <property type="entry name" value="Amidotransf_hisH"/>
    <property type="match status" value="1"/>
</dbReference>
<dbReference type="InterPro" id="IPR010139">
    <property type="entry name" value="Imidazole-glycPsynth_HisH"/>
</dbReference>
<evidence type="ECO:0000256" key="3">
    <source>
        <dbReference type="ARBA" id="ARBA00022605"/>
    </source>
</evidence>
<evidence type="ECO:0000313" key="14">
    <source>
        <dbReference type="Proteomes" id="UP000216947"/>
    </source>
</evidence>
<dbReference type="EC" id="4.3.2.10" evidence="10"/>
<evidence type="ECO:0000256" key="6">
    <source>
        <dbReference type="ARBA" id="ARBA00023102"/>
    </source>
</evidence>
<evidence type="ECO:0000256" key="5">
    <source>
        <dbReference type="ARBA" id="ARBA00022962"/>
    </source>
</evidence>
<organism evidence="13 14">
    <name type="scientific">Bordetella genomosp. 7</name>
    <dbReference type="NCBI Taxonomy" id="1416805"/>
    <lineage>
        <taxon>Bacteria</taxon>
        <taxon>Pseudomonadati</taxon>
        <taxon>Pseudomonadota</taxon>
        <taxon>Betaproteobacteria</taxon>
        <taxon>Burkholderiales</taxon>
        <taxon>Alcaligenaceae</taxon>
        <taxon>Bordetella</taxon>
    </lineage>
</organism>
<keyword evidence="7 10" id="KW-0456">Lyase</keyword>
<evidence type="ECO:0000256" key="8">
    <source>
        <dbReference type="ARBA" id="ARBA00047838"/>
    </source>
</evidence>
<dbReference type="GO" id="GO:0004359">
    <property type="term" value="F:glutaminase activity"/>
    <property type="evidence" value="ECO:0007669"/>
    <property type="project" value="UniProtKB-EC"/>
</dbReference>
<dbReference type="Gene3D" id="3.40.50.880">
    <property type="match status" value="1"/>
</dbReference>
<keyword evidence="14" id="KW-1185">Reference proteome</keyword>
<comment type="catalytic activity">
    <reaction evidence="9 10">
        <text>L-glutamine + H2O = L-glutamate + NH4(+)</text>
        <dbReference type="Rhea" id="RHEA:15889"/>
        <dbReference type="ChEBI" id="CHEBI:15377"/>
        <dbReference type="ChEBI" id="CHEBI:28938"/>
        <dbReference type="ChEBI" id="CHEBI:29985"/>
        <dbReference type="ChEBI" id="CHEBI:58359"/>
        <dbReference type="EC" id="3.5.1.2"/>
    </reaction>
</comment>
<evidence type="ECO:0000256" key="7">
    <source>
        <dbReference type="ARBA" id="ARBA00023239"/>
    </source>
</evidence>
<feature type="domain" description="Glutamine amidotransferase" evidence="12">
    <location>
        <begin position="15"/>
        <end position="200"/>
    </location>
</feature>
<feature type="active site" description="Nucleophile" evidence="10 11">
    <location>
        <position position="80"/>
    </location>
</feature>
<keyword evidence="5 10" id="KW-0315">Glutamine amidotransferase</keyword>
<dbReference type="PANTHER" id="PTHR42701:SF1">
    <property type="entry name" value="IMIDAZOLE GLYCEROL PHOSPHATE SYNTHASE SUBUNIT HISH"/>
    <property type="match status" value="1"/>
</dbReference>
<comment type="subcellular location">
    <subcellularLocation>
        <location evidence="10">Cytoplasm</location>
    </subcellularLocation>
</comment>
<dbReference type="PANTHER" id="PTHR42701">
    <property type="entry name" value="IMIDAZOLE GLYCEROL PHOSPHATE SYNTHASE SUBUNIT HISH"/>
    <property type="match status" value="1"/>
</dbReference>
<feature type="active site" evidence="10 11">
    <location>
        <position position="187"/>
    </location>
</feature>
<evidence type="ECO:0000256" key="9">
    <source>
        <dbReference type="ARBA" id="ARBA00049534"/>
    </source>
</evidence>
<comment type="subunit">
    <text evidence="2 10">Heterodimer of HisH and HisF.</text>
</comment>
<accession>A0A261QUZ1</accession>
<dbReference type="EC" id="3.5.1.2" evidence="10"/>
<comment type="catalytic activity">
    <reaction evidence="8 10">
        <text>5-[(5-phospho-1-deoxy-D-ribulos-1-ylimino)methylamino]-1-(5-phospho-beta-D-ribosyl)imidazole-4-carboxamide + L-glutamine = D-erythro-1-(imidazol-4-yl)glycerol 3-phosphate + 5-amino-1-(5-phospho-beta-D-ribosyl)imidazole-4-carboxamide + L-glutamate + H(+)</text>
        <dbReference type="Rhea" id="RHEA:24793"/>
        <dbReference type="ChEBI" id="CHEBI:15378"/>
        <dbReference type="ChEBI" id="CHEBI:29985"/>
        <dbReference type="ChEBI" id="CHEBI:58278"/>
        <dbReference type="ChEBI" id="CHEBI:58359"/>
        <dbReference type="ChEBI" id="CHEBI:58475"/>
        <dbReference type="ChEBI" id="CHEBI:58525"/>
        <dbReference type="EC" id="4.3.2.10"/>
    </reaction>
</comment>
<name>A0A261QUZ1_9BORD</name>